<feature type="transmembrane region" description="Helical" evidence="1">
    <location>
        <begin position="56"/>
        <end position="79"/>
    </location>
</feature>
<organism evidence="3 4">
    <name type="scientific">Caenorhabditis briggsae</name>
    <dbReference type="NCBI Taxonomy" id="6238"/>
    <lineage>
        <taxon>Eukaryota</taxon>
        <taxon>Metazoa</taxon>
        <taxon>Ecdysozoa</taxon>
        <taxon>Nematoda</taxon>
        <taxon>Chromadorea</taxon>
        <taxon>Rhabditida</taxon>
        <taxon>Rhabditina</taxon>
        <taxon>Rhabditomorpha</taxon>
        <taxon>Rhabditoidea</taxon>
        <taxon>Rhabditidae</taxon>
        <taxon>Peloderinae</taxon>
        <taxon>Caenorhabditis</taxon>
    </lineage>
</organism>
<dbReference type="PANTHER" id="PTHR23062:SF3">
    <property type="entry name" value="ANF_RECEPTOR DOMAIN-CONTAINING PROTEIN-RELATED"/>
    <property type="match status" value="1"/>
</dbReference>
<keyword evidence="4" id="KW-1185">Reference proteome</keyword>
<dbReference type="EMBL" id="CP092620">
    <property type="protein sequence ID" value="UMM14815.1"/>
    <property type="molecule type" value="Genomic_DNA"/>
</dbReference>
<proteinExistence type="predicted"/>
<protein>
    <recommendedName>
        <fullName evidence="2">DUF7154 domain-containing protein</fullName>
    </recommendedName>
</protein>
<name>A0AAE9J541_CAEBR</name>
<accession>A0AAE9J541</accession>
<dbReference type="PANTHER" id="PTHR23062">
    <property type="entry name" value="HYPOTHETICAL PROTEIN C.ELEGANS"/>
    <property type="match status" value="1"/>
</dbReference>
<evidence type="ECO:0000259" key="2">
    <source>
        <dbReference type="Pfam" id="PF23673"/>
    </source>
</evidence>
<reference evidence="3 4" key="1">
    <citation type="submission" date="2022-04" db="EMBL/GenBank/DDBJ databases">
        <title>Chromosome-level reference genomes for two strains of Caenorhabditis briggsae: an improved platform for comparative genomics.</title>
        <authorList>
            <person name="Stevens L."/>
            <person name="Andersen E."/>
        </authorList>
    </citation>
    <scope>NUCLEOTIDE SEQUENCE [LARGE SCALE GENOMIC DNA]</scope>
    <source>
        <strain evidence="3">VX34</strain>
        <tissue evidence="3">Whole-organism</tissue>
    </source>
</reference>
<gene>
    <name evidence="3" type="ORF">L5515_002480</name>
</gene>
<keyword evidence="1" id="KW-1133">Transmembrane helix</keyword>
<dbReference type="InterPro" id="IPR055578">
    <property type="entry name" value="DUF7154"/>
</dbReference>
<sequence>MSRVFIDDPPAYIEEDIIKPPVEIRGPLDATAFEPVERQRHFGILTYTVNDRFKKMMIILVIILVLLAAIVITLLVVLLHHRGSEDIPRCSPSPPPNPPYLFAYSNDLSPNVVSLTADTFFDALDKDGSSYATVRFDTSPEDPVYFAPDTSSVHSIVNGRLPNPALSFKTTAIGSDIIKTIERYYTSAVQHGFSTCGAIIVILLKRLPTETDISDIVAKIRANSGLVLVLTSTSPSGGDQPKTAYRIASKTNGMGIFVDDAKLRQHIDRAPIFGVRPIYRANVQVSDLDFYQLPNFNVPRNVPRLNRVSFTVQDHGPIDSFQRLELKFSDITNATLVTKIAVEAEDVRKLGSTGFSTWLGFVAGDEYRTEIDCDYTSDDIEELQIRVQTYEPFWIPYCD</sequence>
<feature type="domain" description="DUF7154" evidence="2">
    <location>
        <begin position="281"/>
        <end position="389"/>
    </location>
</feature>
<keyword evidence="1" id="KW-0472">Membrane</keyword>
<evidence type="ECO:0000313" key="3">
    <source>
        <dbReference type="EMBL" id="UMM14815.1"/>
    </source>
</evidence>
<keyword evidence="1" id="KW-0812">Transmembrane</keyword>
<dbReference type="Pfam" id="PF23673">
    <property type="entry name" value="DUF7154"/>
    <property type="match status" value="1"/>
</dbReference>
<dbReference type="Proteomes" id="UP000829354">
    <property type="component" value="Chromosome I"/>
</dbReference>
<evidence type="ECO:0000313" key="4">
    <source>
        <dbReference type="Proteomes" id="UP000829354"/>
    </source>
</evidence>
<dbReference type="AlphaFoldDB" id="A0AAE9J541"/>
<evidence type="ECO:0000256" key="1">
    <source>
        <dbReference type="SAM" id="Phobius"/>
    </source>
</evidence>